<reference evidence="1 2" key="1">
    <citation type="journal article" date="2023" name="IMA Fungus">
        <title>Comparative genomic study of the Penicillium genus elucidates a diverse pangenome and 15 lateral gene transfer events.</title>
        <authorList>
            <person name="Petersen C."/>
            <person name="Sorensen T."/>
            <person name="Nielsen M.R."/>
            <person name="Sondergaard T.E."/>
            <person name="Sorensen J.L."/>
            <person name="Fitzpatrick D.A."/>
            <person name="Frisvad J.C."/>
            <person name="Nielsen K.L."/>
        </authorList>
    </citation>
    <scope>NUCLEOTIDE SEQUENCE [LARGE SCALE GENOMIC DNA]</scope>
    <source>
        <strain evidence="1 2">IBT 3361</strain>
    </source>
</reference>
<sequence>MPVARSQSKALINQSSSRAQGYIVDSEISTKSMEQEQARRGACVDWLDLEYSANSILKQTNWKSILKDVRKINGCRQITFACPMENPQWLWVMIHSDTPGNDRRSHNKKALLIYQFDVTSQKLIIDCFSKPTLPSMVYEIWMVYLPIEEVVALLDSGQPYQYLKLVNIFLQPKNKSDPMAAIFNQHTTWISGEVEYKGRRCKRMAWFGTWKSRKAEEIYKTTVIWGRKDNGEKRLASDLFIEQLNCLGMVGYETWHAKFEEIKTWM</sequence>
<name>A0ABQ8W7Z8_PENCH</name>
<proteinExistence type="predicted"/>
<dbReference type="EMBL" id="JAPVEB010000008">
    <property type="protein sequence ID" value="KAJ5260057.1"/>
    <property type="molecule type" value="Genomic_DNA"/>
</dbReference>
<evidence type="ECO:0000313" key="1">
    <source>
        <dbReference type="EMBL" id="KAJ5260057.1"/>
    </source>
</evidence>
<evidence type="ECO:0000313" key="2">
    <source>
        <dbReference type="Proteomes" id="UP001220256"/>
    </source>
</evidence>
<organism evidence="1 2">
    <name type="scientific">Penicillium chrysogenum</name>
    <name type="common">Penicillium notatum</name>
    <dbReference type="NCBI Taxonomy" id="5076"/>
    <lineage>
        <taxon>Eukaryota</taxon>
        <taxon>Fungi</taxon>
        <taxon>Dikarya</taxon>
        <taxon>Ascomycota</taxon>
        <taxon>Pezizomycotina</taxon>
        <taxon>Eurotiomycetes</taxon>
        <taxon>Eurotiomycetidae</taxon>
        <taxon>Eurotiales</taxon>
        <taxon>Aspergillaceae</taxon>
        <taxon>Penicillium</taxon>
        <taxon>Penicillium chrysogenum species complex</taxon>
    </lineage>
</organism>
<accession>A0ABQ8W7Z8</accession>
<gene>
    <name evidence="1" type="ORF">N7505_009438</name>
</gene>
<comment type="caution">
    <text evidence="1">The sequence shown here is derived from an EMBL/GenBank/DDBJ whole genome shotgun (WGS) entry which is preliminary data.</text>
</comment>
<keyword evidence="2" id="KW-1185">Reference proteome</keyword>
<protein>
    <submittedName>
        <fullName evidence="1">Uncharacterized protein</fullName>
    </submittedName>
</protein>
<dbReference type="Proteomes" id="UP001220256">
    <property type="component" value="Unassembled WGS sequence"/>
</dbReference>